<accession>A0ABN6PKX0</accession>
<sequence length="466" mass="50478">MTTPAPPAAAPTTTATPAVTIRSTAPPAPLRQLLPPDDGLRTLLHNEVHARPSARIRLPALVVFVAVLNEGITREEECAHLRRLPGQEGLTPADLADHFLRLRLGGYSLRWERHSEFTRYVLVQPLPEPAGLGADQPDLCSALAVDPDWLRNLPGRTVAAVQLAMVTHDIADPQAALALGQRWFGGRTIVASLMGNGHSIAVTNFRVREDGFERMLVIAPPGTSETRAGRISQRLLELETYRLMALRGLPVAKTLGPVLAEAEAGLAEVTAQLEARHTSEADLLDRLIHVAAGIERANAEHGYRFSATEAYHGIVRQRIGELRERAIPGTQTIGEFMQRRLSPAIATVSATAQRLAALSQRIERASALLRTRVDIATETQNQQLLAQLTRGQELQLNLQTTVEGLSIAAISYYVISLILYGGKALKSAGLPINPEMAAGALIPLVLWGVWKATQRIHARLHAGAGH</sequence>
<dbReference type="Proteomes" id="UP001057498">
    <property type="component" value="Chromosome"/>
</dbReference>
<organism evidence="1 2">
    <name type="scientific">Sphaerotilus microaerophilus</name>
    <dbReference type="NCBI Taxonomy" id="2914710"/>
    <lineage>
        <taxon>Bacteria</taxon>
        <taxon>Pseudomonadati</taxon>
        <taxon>Pseudomonadota</taxon>
        <taxon>Betaproteobacteria</taxon>
        <taxon>Burkholderiales</taxon>
        <taxon>Sphaerotilaceae</taxon>
        <taxon>Sphaerotilus</taxon>
    </lineage>
</organism>
<keyword evidence="2" id="KW-1185">Reference proteome</keyword>
<proteinExistence type="predicted"/>
<dbReference type="RefSeq" id="WP_251972732.1">
    <property type="nucleotide sequence ID" value="NZ_AP025730.1"/>
</dbReference>
<evidence type="ECO:0000313" key="1">
    <source>
        <dbReference type="EMBL" id="BDI04624.1"/>
    </source>
</evidence>
<name>A0ABN6PKX0_9BURK</name>
<dbReference type="Pfam" id="PF11902">
    <property type="entry name" value="DUF3422"/>
    <property type="match status" value="1"/>
</dbReference>
<dbReference type="InterPro" id="IPR021830">
    <property type="entry name" value="DUF3422"/>
</dbReference>
<reference evidence="1" key="1">
    <citation type="submission" date="2022-04" db="EMBL/GenBank/DDBJ databases">
        <title>Whole genome sequence of Sphaerotilus sp. FB-5.</title>
        <authorList>
            <person name="Takeda M."/>
            <person name="Narihara S."/>
            <person name="Akimoto M."/>
            <person name="Akimoto R."/>
            <person name="Nishiyashiki S."/>
            <person name="Murakami T."/>
        </authorList>
    </citation>
    <scope>NUCLEOTIDE SEQUENCE</scope>
    <source>
        <strain evidence="1">FB-5</strain>
    </source>
</reference>
<dbReference type="EMBL" id="AP025730">
    <property type="protein sequence ID" value="BDI04624.1"/>
    <property type="molecule type" value="Genomic_DNA"/>
</dbReference>
<protein>
    <recommendedName>
        <fullName evidence="3">Membrane-anchored protein</fullName>
    </recommendedName>
</protein>
<evidence type="ECO:0008006" key="3">
    <source>
        <dbReference type="Google" id="ProtNLM"/>
    </source>
</evidence>
<gene>
    <name evidence="1" type="ORF">CATMQ487_15940</name>
</gene>
<evidence type="ECO:0000313" key="2">
    <source>
        <dbReference type="Proteomes" id="UP001057498"/>
    </source>
</evidence>